<dbReference type="PANTHER" id="PTHR23502">
    <property type="entry name" value="MAJOR FACILITATOR SUPERFAMILY"/>
    <property type="match status" value="1"/>
</dbReference>
<evidence type="ECO:0008006" key="8">
    <source>
        <dbReference type="Google" id="ProtNLM"/>
    </source>
</evidence>
<name>A0A4T0FFH6_9BASI</name>
<proteinExistence type="predicted"/>
<reference evidence="6 7" key="1">
    <citation type="submission" date="2019-03" db="EMBL/GenBank/DDBJ databases">
        <title>Sequencing 23 genomes of Wallemia ichthyophaga.</title>
        <authorList>
            <person name="Gostincar C."/>
        </authorList>
    </citation>
    <scope>NUCLEOTIDE SEQUENCE [LARGE SCALE GENOMIC DNA]</scope>
    <source>
        <strain evidence="6 7">EXF-5753</strain>
    </source>
</reference>
<dbReference type="GO" id="GO:0022857">
    <property type="term" value="F:transmembrane transporter activity"/>
    <property type="evidence" value="ECO:0007669"/>
    <property type="project" value="TreeGrafter"/>
</dbReference>
<evidence type="ECO:0000313" key="6">
    <source>
        <dbReference type="EMBL" id="TIA87087.1"/>
    </source>
</evidence>
<protein>
    <recommendedName>
        <fullName evidence="8">Major facilitator superfamily (MFS) profile domain-containing protein</fullName>
    </recommendedName>
</protein>
<sequence>MNEKVETVDTSKRFQDIGKEGGYNEKDTSNTNTVDGDSLNHSKSSKEEAFADAKANANGSAPAQGLYFDKKTADGRIVLTEDSGYESTAYCFKKSRKWGILTLVVSVLFDCDAKLTRRAIYSNAVEGMTEAFGISSAAARCGQMGLLVAYAFGCELWAPWSEEYGRWPVLHLSLFLVNCFSVLQACAPNIGESLYHCFNGCFNTK</sequence>
<keyword evidence="3" id="KW-1133">Transmembrane helix</keyword>
<keyword evidence="2" id="KW-0812">Transmembrane</keyword>
<dbReference type="Proteomes" id="UP000310189">
    <property type="component" value="Unassembled WGS sequence"/>
</dbReference>
<evidence type="ECO:0000313" key="7">
    <source>
        <dbReference type="Proteomes" id="UP000310189"/>
    </source>
</evidence>
<keyword evidence="4" id="KW-0472">Membrane</keyword>
<feature type="compositionally biased region" description="Basic and acidic residues" evidence="5">
    <location>
        <begin position="38"/>
        <end position="51"/>
    </location>
</feature>
<evidence type="ECO:0000256" key="2">
    <source>
        <dbReference type="ARBA" id="ARBA00022692"/>
    </source>
</evidence>
<evidence type="ECO:0000256" key="3">
    <source>
        <dbReference type="ARBA" id="ARBA00022989"/>
    </source>
</evidence>
<evidence type="ECO:0000256" key="5">
    <source>
        <dbReference type="SAM" id="MobiDB-lite"/>
    </source>
</evidence>
<dbReference type="OrthoDB" id="5376138at2759"/>
<feature type="region of interest" description="Disordered" evidence="5">
    <location>
        <begin position="1"/>
        <end position="60"/>
    </location>
</feature>
<dbReference type="GO" id="GO:0005886">
    <property type="term" value="C:plasma membrane"/>
    <property type="evidence" value="ECO:0007669"/>
    <property type="project" value="TreeGrafter"/>
</dbReference>
<organism evidence="6 7">
    <name type="scientific">Wallemia hederae</name>
    <dbReference type="NCBI Taxonomy" id="1540922"/>
    <lineage>
        <taxon>Eukaryota</taxon>
        <taxon>Fungi</taxon>
        <taxon>Dikarya</taxon>
        <taxon>Basidiomycota</taxon>
        <taxon>Wallemiomycotina</taxon>
        <taxon>Wallemiomycetes</taxon>
        <taxon>Wallemiales</taxon>
        <taxon>Wallemiaceae</taxon>
        <taxon>Wallemia</taxon>
    </lineage>
</organism>
<dbReference type="PANTHER" id="PTHR23502:SF3">
    <property type="entry name" value="MAJOR FACILITATOR SUPERFAMILY (MFS) PROFILE DOMAIN-CONTAINING PROTEIN-RELATED"/>
    <property type="match status" value="1"/>
</dbReference>
<dbReference type="AlphaFoldDB" id="A0A4T0FFH6"/>
<dbReference type="Gene3D" id="1.20.1250.20">
    <property type="entry name" value="MFS general substrate transporter like domains"/>
    <property type="match status" value="1"/>
</dbReference>
<dbReference type="SUPFAM" id="SSF103473">
    <property type="entry name" value="MFS general substrate transporter"/>
    <property type="match status" value="1"/>
</dbReference>
<gene>
    <name evidence="6" type="ORF">E3P99_03396</name>
</gene>
<evidence type="ECO:0000256" key="1">
    <source>
        <dbReference type="ARBA" id="ARBA00004141"/>
    </source>
</evidence>
<comment type="caution">
    <text evidence="6">The sequence shown here is derived from an EMBL/GenBank/DDBJ whole genome shotgun (WGS) entry which is preliminary data.</text>
</comment>
<keyword evidence="7" id="KW-1185">Reference proteome</keyword>
<dbReference type="InterPro" id="IPR036259">
    <property type="entry name" value="MFS_trans_sf"/>
</dbReference>
<comment type="subcellular location">
    <subcellularLocation>
        <location evidence="1">Membrane</location>
        <topology evidence="1">Multi-pass membrane protein</topology>
    </subcellularLocation>
</comment>
<dbReference type="EMBL" id="SPNW01000065">
    <property type="protein sequence ID" value="TIA87087.1"/>
    <property type="molecule type" value="Genomic_DNA"/>
</dbReference>
<feature type="compositionally biased region" description="Basic and acidic residues" evidence="5">
    <location>
        <begin position="1"/>
        <end position="28"/>
    </location>
</feature>
<accession>A0A4T0FFH6</accession>
<evidence type="ECO:0000256" key="4">
    <source>
        <dbReference type="ARBA" id="ARBA00023136"/>
    </source>
</evidence>